<feature type="region of interest" description="Disordered" evidence="2">
    <location>
        <begin position="1"/>
        <end position="31"/>
    </location>
</feature>
<dbReference type="InterPro" id="IPR000836">
    <property type="entry name" value="PRTase_dom"/>
</dbReference>
<accession>A0A3N0C3D3</accession>
<evidence type="ECO:0000259" key="3">
    <source>
        <dbReference type="Pfam" id="PF00156"/>
    </source>
</evidence>
<dbReference type="Gene3D" id="3.40.50.2020">
    <property type="match status" value="1"/>
</dbReference>
<comment type="similarity">
    <text evidence="1">Belongs to the ComF/GntX family.</text>
</comment>
<dbReference type="InterPro" id="IPR029057">
    <property type="entry name" value="PRTase-like"/>
</dbReference>
<proteinExistence type="inferred from homology"/>
<evidence type="ECO:0000313" key="5">
    <source>
        <dbReference type="Proteomes" id="UP000273807"/>
    </source>
</evidence>
<feature type="region of interest" description="Disordered" evidence="2">
    <location>
        <begin position="211"/>
        <end position="235"/>
    </location>
</feature>
<feature type="region of interest" description="Disordered" evidence="2">
    <location>
        <begin position="292"/>
        <end position="314"/>
    </location>
</feature>
<dbReference type="AlphaFoldDB" id="A0A3N0C3D3"/>
<dbReference type="RefSeq" id="WP_123254899.1">
    <property type="nucleotide sequence ID" value="NZ_RBED01000083.1"/>
</dbReference>
<dbReference type="EMBL" id="RBED01000083">
    <property type="protein sequence ID" value="RNL57074.1"/>
    <property type="molecule type" value="Genomic_DNA"/>
</dbReference>
<dbReference type="SUPFAM" id="SSF53271">
    <property type="entry name" value="PRTase-like"/>
    <property type="match status" value="1"/>
</dbReference>
<feature type="compositionally biased region" description="Gly residues" evidence="2">
    <location>
        <begin position="214"/>
        <end position="226"/>
    </location>
</feature>
<comment type="caution">
    <text evidence="4">The sequence shown here is derived from an EMBL/GenBank/DDBJ whole genome shotgun (WGS) entry which is preliminary data.</text>
</comment>
<dbReference type="PANTHER" id="PTHR47505">
    <property type="entry name" value="DNA UTILIZATION PROTEIN YHGH"/>
    <property type="match status" value="1"/>
</dbReference>
<keyword evidence="5" id="KW-1185">Reference proteome</keyword>
<dbReference type="PANTHER" id="PTHR47505:SF1">
    <property type="entry name" value="DNA UTILIZATION PROTEIN YHGH"/>
    <property type="match status" value="1"/>
</dbReference>
<dbReference type="Pfam" id="PF00156">
    <property type="entry name" value="Pribosyltran"/>
    <property type="match status" value="1"/>
</dbReference>
<protein>
    <submittedName>
        <fullName evidence="4">ComF family protein</fullName>
    </submittedName>
</protein>
<reference evidence="4 5" key="1">
    <citation type="submission" date="2018-10" db="EMBL/GenBank/DDBJ databases">
        <title>Genome sequencing of Arthrobacter oryzae TNB02.</title>
        <authorList>
            <person name="Cho Y.-J."/>
            <person name="Cho A."/>
            <person name="Kim O.-S."/>
        </authorList>
    </citation>
    <scope>NUCLEOTIDE SEQUENCE [LARGE SCALE GENOMIC DNA]</scope>
    <source>
        <strain evidence="4 5">TNB02</strain>
    </source>
</reference>
<dbReference type="InterPro" id="IPR051910">
    <property type="entry name" value="ComF/GntX_DNA_util-trans"/>
</dbReference>
<dbReference type="OrthoDB" id="5244859at2"/>
<evidence type="ECO:0000256" key="2">
    <source>
        <dbReference type="SAM" id="MobiDB-lite"/>
    </source>
</evidence>
<feature type="compositionally biased region" description="Polar residues" evidence="2">
    <location>
        <begin position="1"/>
        <end position="12"/>
    </location>
</feature>
<evidence type="ECO:0000313" key="4">
    <source>
        <dbReference type="EMBL" id="RNL57074.1"/>
    </source>
</evidence>
<sequence>MAPERTNTSGTDPRQPRPAGDPDLTPAPLTSAKHRGVYARAPIRLADRAAAAAAELAALAAPVECVCCGLEDSALCAGCGRQVRRLTLRPFRAESAAPALVATDGSVLLPVVAAGVYRGELAQCLLAFKRQGQGRLGIVLALGLARALRAAAGDTPGVLLVPVPTSGRAFRMRGFSPVHLLLRRLGGTGGMTGFAVADRLRTTGSSWILRAPGGASGAGGQKGLGRGARSRRVRGSMRTRSGLCFPDLTGQPCIIVDDVLTTGATLAEAARALRADGAVVCGAVVLAATRPPAGPDLEAGDGATVRGGGHEGKK</sequence>
<gene>
    <name evidence="4" type="ORF">D7003_07800</name>
</gene>
<dbReference type="Proteomes" id="UP000273807">
    <property type="component" value="Unassembled WGS sequence"/>
</dbReference>
<dbReference type="CDD" id="cd06223">
    <property type="entry name" value="PRTases_typeI"/>
    <property type="match status" value="1"/>
</dbReference>
<feature type="domain" description="Phosphoribosyltransferase" evidence="3">
    <location>
        <begin position="244"/>
        <end position="290"/>
    </location>
</feature>
<evidence type="ECO:0000256" key="1">
    <source>
        <dbReference type="ARBA" id="ARBA00008007"/>
    </source>
</evidence>
<name>A0A3N0C3D3_9MICC</name>
<organism evidence="4 5">
    <name type="scientific">Arthrobacter oryzae</name>
    <dbReference type="NCBI Taxonomy" id="409290"/>
    <lineage>
        <taxon>Bacteria</taxon>
        <taxon>Bacillati</taxon>
        <taxon>Actinomycetota</taxon>
        <taxon>Actinomycetes</taxon>
        <taxon>Micrococcales</taxon>
        <taxon>Micrococcaceae</taxon>
        <taxon>Arthrobacter</taxon>
    </lineage>
</organism>